<dbReference type="EMBL" id="GBRH01224580">
    <property type="protein sequence ID" value="JAD73315.1"/>
    <property type="molecule type" value="Transcribed_RNA"/>
</dbReference>
<accession>A0A0A9CIU6</accession>
<feature type="domain" description="DUF4220" evidence="1">
    <location>
        <begin position="1"/>
        <end position="95"/>
    </location>
</feature>
<reference evidence="2" key="2">
    <citation type="journal article" date="2015" name="Data Brief">
        <title>Shoot transcriptome of the giant reed, Arundo donax.</title>
        <authorList>
            <person name="Barrero R.A."/>
            <person name="Guerrero F.D."/>
            <person name="Moolhuijzen P."/>
            <person name="Goolsby J.A."/>
            <person name="Tidwell J."/>
            <person name="Bellgard S.E."/>
            <person name="Bellgard M.I."/>
        </authorList>
    </citation>
    <scope>NUCLEOTIDE SEQUENCE</scope>
    <source>
        <tissue evidence="2">Shoot tissue taken approximately 20 cm above the soil surface</tissue>
    </source>
</reference>
<protein>
    <recommendedName>
        <fullName evidence="1">DUF4220 domain-containing protein</fullName>
    </recommendedName>
</protein>
<name>A0A0A9CIU6_ARUDO</name>
<organism evidence="2">
    <name type="scientific">Arundo donax</name>
    <name type="common">Giant reed</name>
    <name type="synonym">Donax arundinaceus</name>
    <dbReference type="NCBI Taxonomy" id="35708"/>
    <lineage>
        <taxon>Eukaryota</taxon>
        <taxon>Viridiplantae</taxon>
        <taxon>Streptophyta</taxon>
        <taxon>Embryophyta</taxon>
        <taxon>Tracheophyta</taxon>
        <taxon>Spermatophyta</taxon>
        <taxon>Magnoliopsida</taxon>
        <taxon>Liliopsida</taxon>
        <taxon>Poales</taxon>
        <taxon>Poaceae</taxon>
        <taxon>PACMAD clade</taxon>
        <taxon>Arundinoideae</taxon>
        <taxon>Arundineae</taxon>
        <taxon>Arundo</taxon>
    </lineage>
</organism>
<dbReference type="InterPro" id="IPR025315">
    <property type="entry name" value="DUF4220"/>
</dbReference>
<reference evidence="2" key="1">
    <citation type="submission" date="2014-09" db="EMBL/GenBank/DDBJ databases">
        <authorList>
            <person name="Magalhaes I.L.F."/>
            <person name="Oliveira U."/>
            <person name="Santos F.R."/>
            <person name="Vidigal T.H.D.A."/>
            <person name="Brescovit A.D."/>
            <person name="Santos A.J."/>
        </authorList>
    </citation>
    <scope>NUCLEOTIDE SEQUENCE</scope>
    <source>
        <tissue evidence="2">Shoot tissue taken approximately 20 cm above the soil surface</tissue>
    </source>
</reference>
<sequence>MELSLMYDILYTKAAVIHTWPGYCIRFTSSLVVPASLLLFHSSGKAGQNRVDVPVTYTLLAGAFLMETTSLLNELGSTWAHAFLCTTRWSWLRYAALCTGGWDRLHWLVKATKGRGG</sequence>
<dbReference type="Pfam" id="PF13968">
    <property type="entry name" value="DUF4220"/>
    <property type="match status" value="1"/>
</dbReference>
<evidence type="ECO:0000313" key="2">
    <source>
        <dbReference type="EMBL" id="JAD73315.1"/>
    </source>
</evidence>
<evidence type="ECO:0000259" key="1">
    <source>
        <dbReference type="Pfam" id="PF13968"/>
    </source>
</evidence>
<proteinExistence type="predicted"/>
<dbReference type="AlphaFoldDB" id="A0A0A9CIU6"/>
<dbReference type="PANTHER" id="PTHR31325">
    <property type="entry name" value="OS01G0798800 PROTEIN-RELATED"/>
    <property type="match status" value="1"/>
</dbReference>